<evidence type="ECO:0000256" key="5">
    <source>
        <dbReference type="ARBA" id="ARBA00022525"/>
    </source>
</evidence>
<protein>
    <recommendedName>
        <fullName evidence="17">CFEM domain-containing protein</fullName>
    </recommendedName>
</protein>
<dbReference type="Pfam" id="PF05730">
    <property type="entry name" value="CFEM"/>
    <property type="match status" value="1"/>
</dbReference>
<feature type="region of interest" description="Disordered" evidence="14">
    <location>
        <begin position="413"/>
        <end position="434"/>
    </location>
</feature>
<comment type="subcellular location">
    <subcellularLocation>
        <location evidence="2">Membrane</location>
        <topology evidence="2">Lipid-anchor</topology>
        <topology evidence="2">GPI-anchor</topology>
    </subcellularLocation>
    <subcellularLocation>
        <location evidence="1">Membrane</location>
        <topology evidence="1">Multi-pass membrane protein</topology>
    </subcellularLocation>
    <subcellularLocation>
        <location evidence="3">Secreted</location>
    </subcellularLocation>
</comment>
<dbReference type="Pfam" id="PF20684">
    <property type="entry name" value="Fung_rhodopsin"/>
    <property type="match status" value="1"/>
</dbReference>
<feature type="signal peptide" evidence="16">
    <location>
        <begin position="1"/>
        <end position="26"/>
    </location>
</feature>
<dbReference type="AlphaFoldDB" id="A0A1L9S5V4"/>
<comment type="similarity">
    <text evidence="13">Belongs to the SAT4 family.</text>
</comment>
<evidence type="ECO:0000256" key="12">
    <source>
        <dbReference type="ARBA" id="ARBA00023288"/>
    </source>
</evidence>
<keyword evidence="11" id="KW-1015">Disulfide bond</keyword>
<keyword evidence="10 15" id="KW-0472">Membrane</keyword>
<keyword evidence="12" id="KW-0449">Lipoprotein</keyword>
<organism evidence="18 19">
    <name type="scientific">Penicilliopsis zonata CBS 506.65</name>
    <dbReference type="NCBI Taxonomy" id="1073090"/>
    <lineage>
        <taxon>Eukaryota</taxon>
        <taxon>Fungi</taxon>
        <taxon>Dikarya</taxon>
        <taxon>Ascomycota</taxon>
        <taxon>Pezizomycotina</taxon>
        <taxon>Eurotiomycetes</taxon>
        <taxon>Eurotiomycetidae</taxon>
        <taxon>Eurotiales</taxon>
        <taxon>Aspergillaceae</taxon>
        <taxon>Penicilliopsis</taxon>
    </lineage>
</organism>
<keyword evidence="6" id="KW-0336">GPI-anchor</keyword>
<dbReference type="EMBL" id="KV878358">
    <property type="protein sequence ID" value="OJJ42549.1"/>
    <property type="molecule type" value="Genomic_DNA"/>
</dbReference>
<dbReference type="GO" id="GO:0098552">
    <property type="term" value="C:side of membrane"/>
    <property type="evidence" value="ECO:0007669"/>
    <property type="project" value="UniProtKB-KW"/>
</dbReference>
<evidence type="ECO:0000259" key="17">
    <source>
        <dbReference type="SMART" id="SM00747"/>
    </source>
</evidence>
<feature type="chain" id="PRO_5012589449" description="CFEM domain-containing protein" evidence="16">
    <location>
        <begin position="27"/>
        <end position="505"/>
    </location>
</feature>
<keyword evidence="6" id="KW-0325">Glycoprotein</keyword>
<dbReference type="OrthoDB" id="2496787at2759"/>
<sequence>MKLRWQSFFCIQVLFTVFLHALTVRANPNLLSELSPCALTCLVKTVPEADCELTDIACQCASKNLTRLATECMLEECTIAESLKLVQIDAIQCDLPHNNRHAVIEVFAILTPTVTFFMLSLRLLSRLWTIGRLWWDDWFHIVAAAFVIPLTVFACLCASHGFGYHLYDIDFTSVSQASDLLFWFYLCQIFWGLGIFFVKLSILCLYLRVFPDARFRLAVYISMTALAISVLTLLAMTVWQCDPIDTPWTLDYARAHCLNISNIAYANAAVNIATEVVILILPLPVLHTLRVTGRKKAALYALFGAGLLVIAIASARIPTLSHIATFNDPTYNNVPVYVWTCAEMTAVHVCAAAPAVRSLVSRVKNEVTTRTATNRTGQDFSLDPYVKKTTMITTTTTTATTYSSNKAATVSTTGRNTYDGARPPSPYSPFQKRRSSVEMDAEQQQEYHEMELQEFQTSAQRFPHSLFGLGTCSLDAISERAEGRHSIEDASSEEDCEHGQSFLDV</sequence>
<feature type="transmembrane region" description="Helical" evidence="15">
    <location>
        <begin position="137"/>
        <end position="162"/>
    </location>
</feature>
<dbReference type="PANTHER" id="PTHR33048:SF47">
    <property type="entry name" value="INTEGRAL MEMBRANE PROTEIN-RELATED"/>
    <property type="match status" value="1"/>
</dbReference>
<dbReference type="GO" id="GO:0005576">
    <property type="term" value="C:extracellular region"/>
    <property type="evidence" value="ECO:0007669"/>
    <property type="project" value="UniProtKB-SubCell"/>
</dbReference>
<evidence type="ECO:0000256" key="15">
    <source>
        <dbReference type="SAM" id="Phobius"/>
    </source>
</evidence>
<evidence type="ECO:0000256" key="2">
    <source>
        <dbReference type="ARBA" id="ARBA00004589"/>
    </source>
</evidence>
<name>A0A1L9S5V4_9EURO</name>
<feature type="region of interest" description="Disordered" evidence="14">
    <location>
        <begin position="483"/>
        <end position="505"/>
    </location>
</feature>
<dbReference type="GeneID" id="34614034"/>
<keyword evidence="9 15" id="KW-1133">Transmembrane helix</keyword>
<evidence type="ECO:0000313" key="19">
    <source>
        <dbReference type="Proteomes" id="UP000184188"/>
    </source>
</evidence>
<dbReference type="InterPro" id="IPR008427">
    <property type="entry name" value="Extracellular_membr_CFEM_dom"/>
</dbReference>
<comment type="similarity">
    <text evidence="4">Belongs to the RBT5 family.</text>
</comment>
<feature type="domain" description="CFEM" evidence="17">
    <location>
        <begin position="30"/>
        <end position="94"/>
    </location>
</feature>
<evidence type="ECO:0000256" key="8">
    <source>
        <dbReference type="ARBA" id="ARBA00022729"/>
    </source>
</evidence>
<evidence type="ECO:0000256" key="10">
    <source>
        <dbReference type="ARBA" id="ARBA00023136"/>
    </source>
</evidence>
<evidence type="ECO:0000256" key="13">
    <source>
        <dbReference type="ARBA" id="ARBA00038359"/>
    </source>
</evidence>
<evidence type="ECO:0000256" key="6">
    <source>
        <dbReference type="ARBA" id="ARBA00022622"/>
    </source>
</evidence>
<evidence type="ECO:0000256" key="3">
    <source>
        <dbReference type="ARBA" id="ARBA00004613"/>
    </source>
</evidence>
<evidence type="ECO:0000256" key="14">
    <source>
        <dbReference type="SAM" id="MobiDB-lite"/>
    </source>
</evidence>
<dbReference type="SMART" id="SM00747">
    <property type="entry name" value="CFEM"/>
    <property type="match status" value="1"/>
</dbReference>
<dbReference type="VEuPathDB" id="FungiDB:ASPZODRAFT_20320"/>
<keyword evidence="5" id="KW-0964">Secreted</keyword>
<keyword evidence="8 16" id="KW-0732">Signal</keyword>
<evidence type="ECO:0000256" key="16">
    <source>
        <dbReference type="SAM" id="SignalP"/>
    </source>
</evidence>
<feature type="transmembrane region" description="Helical" evidence="15">
    <location>
        <begin position="217"/>
        <end position="239"/>
    </location>
</feature>
<keyword evidence="7 15" id="KW-0812">Transmembrane</keyword>
<dbReference type="RefSeq" id="XP_022577059.1">
    <property type="nucleotide sequence ID" value="XM_022727570.1"/>
</dbReference>
<evidence type="ECO:0000313" key="18">
    <source>
        <dbReference type="EMBL" id="OJJ42549.1"/>
    </source>
</evidence>
<dbReference type="PANTHER" id="PTHR33048">
    <property type="entry name" value="PTH11-LIKE INTEGRAL MEMBRANE PROTEIN (AFU_ORTHOLOGUE AFUA_5G11245)"/>
    <property type="match status" value="1"/>
</dbReference>
<proteinExistence type="inferred from homology"/>
<keyword evidence="19" id="KW-1185">Reference proteome</keyword>
<reference evidence="19" key="1">
    <citation type="journal article" date="2017" name="Genome Biol.">
        <title>Comparative genomics reveals high biological diversity and specific adaptations in the industrially and medically important fungal genus Aspergillus.</title>
        <authorList>
            <person name="de Vries R.P."/>
            <person name="Riley R."/>
            <person name="Wiebenga A."/>
            <person name="Aguilar-Osorio G."/>
            <person name="Amillis S."/>
            <person name="Uchima C.A."/>
            <person name="Anderluh G."/>
            <person name="Asadollahi M."/>
            <person name="Askin M."/>
            <person name="Barry K."/>
            <person name="Battaglia E."/>
            <person name="Bayram O."/>
            <person name="Benocci T."/>
            <person name="Braus-Stromeyer S.A."/>
            <person name="Caldana C."/>
            <person name="Canovas D."/>
            <person name="Cerqueira G.C."/>
            <person name="Chen F."/>
            <person name="Chen W."/>
            <person name="Choi C."/>
            <person name="Clum A."/>
            <person name="Dos Santos R.A."/>
            <person name="Damasio A.R."/>
            <person name="Diallinas G."/>
            <person name="Emri T."/>
            <person name="Fekete E."/>
            <person name="Flipphi M."/>
            <person name="Freyberg S."/>
            <person name="Gallo A."/>
            <person name="Gournas C."/>
            <person name="Habgood R."/>
            <person name="Hainaut M."/>
            <person name="Harispe M.L."/>
            <person name="Henrissat B."/>
            <person name="Hilden K.S."/>
            <person name="Hope R."/>
            <person name="Hossain A."/>
            <person name="Karabika E."/>
            <person name="Karaffa L."/>
            <person name="Karanyi Z."/>
            <person name="Krasevec N."/>
            <person name="Kuo A."/>
            <person name="Kusch H."/>
            <person name="LaButti K."/>
            <person name="Lagendijk E.L."/>
            <person name="Lapidus A."/>
            <person name="Levasseur A."/>
            <person name="Lindquist E."/>
            <person name="Lipzen A."/>
            <person name="Logrieco A.F."/>
            <person name="MacCabe A."/>
            <person name="Maekelae M.R."/>
            <person name="Malavazi I."/>
            <person name="Melin P."/>
            <person name="Meyer V."/>
            <person name="Mielnichuk N."/>
            <person name="Miskei M."/>
            <person name="Molnar A.P."/>
            <person name="Mule G."/>
            <person name="Ngan C.Y."/>
            <person name="Orejas M."/>
            <person name="Orosz E."/>
            <person name="Ouedraogo J.P."/>
            <person name="Overkamp K.M."/>
            <person name="Park H.-S."/>
            <person name="Perrone G."/>
            <person name="Piumi F."/>
            <person name="Punt P.J."/>
            <person name="Ram A.F."/>
            <person name="Ramon A."/>
            <person name="Rauscher S."/>
            <person name="Record E."/>
            <person name="Riano-Pachon D.M."/>
            <person name="Robert V."/>
            <person name="Roehrig J."/>
            <person name="Ruller R."/>
            <person name="Salamov A."/>
            <person name="Salih N.S."/>
            <person name="Samson R.A."/>
            <person name="Sandor E."/>
            <person name="Sanguinetti M."/>
            <person name="Schuetze T."/>
            <person name="Sepcic K."/>
            <person name="Shelest E."/>
            <person name="Sherlock G."/>
            <person name="Sophianopoulou V."/>
            <person name="Squina F.M."/>
            <person name="Sun H."/>
            <person name="Susca A."/>
            <person name="Todd R.B."/>
            <person name="Tsang A."/>
            <person name="Unkles S.E."/>
            <person name="van de Wiele N."/>
            <person name="van Rossen-Uffink D."/>
            <person name="Oliveira J.V."/>
            <person name="Vesth T.C."/>
            <person name="Visser J."/>
            <person name="Yu J.-H."/>
            <person name="Zhou M."/>
            <person name="Andersen M.R."/>
            <person name="Archer D.B."/>
            <person name="Baker S.E."/>
            <person name="Benoit I."/>
            <person name="Brakhage A.A."/>
            <person name="Braus G.H."/>
            <person name="Fischer R."/>
            <person name="Frisvad J.C."/>
            <person name="Goldman G.H."/>
            <person name="Houbraken J."/>
            <person name="Oakley B."/>
            <person name="Pocsi I."/>
            <person name="Scazzocchio C."/>
            <person name="Seiboth B."/>
            <person name="vanKuyk P.A."/>
            <person name="Wortman J."/>
            <person name="Dyer P.S."/>
            <person name="Grigoriev I.V."/>
        </authorList>
    </citation>
    <scope>NUCLEOTIDE SEQUENCE [LARGE SCALE GENOMIC DNA]</scope>
    <source>
        <strain evidence="19">CBS 506.65</strain>
    </source>
</reference>
<dbReference type="STRING" id="1073090.A0A1L9S5V4"/>
<dbReference type="InterPro" id="IPR052337">
    <property type="entry name" value="SAT4-like"/>
</dbReference>
<evidence type="ECO:0000256" key="7">
    <source>
        <dbReference type="ARBA" id="ARBA00022692"/>
    </source>
</evidence>
<feature type="transmembrane region" description="Helical" evidence="15">
    <location>
        <begin position="182"/>
        <end position="205"/>
    </location>
</feature>
<evidence type="ECO:0000256" key="1">
    <source>
        <dbReference type="ARBA" id="ARBA00004141"/>
    </source>
</evidence>
<gene>
    <name evidence="18" type="ORF">ASPZODRAFT_20320</name>
</gene>
<feature type="transmembrane region" description="Helical" evidence="15">
    <location>
        <begin position="263"/>
        <end position="285"/>
    </location>
</feature>
<dbReference type="Proteomes" id="UP000184188">
    <property type="component" value="Unassembled WGS sequence"/>
</dbReference>
<evidence type="ECO:0000256" key="4">
    <source>
        <dbReference type="ARBA" id="ARBA00010031"/>
    </source>
</evidence>
<evidence type="ECO:0000256" key="9">
    <source>
        <dbReference type="ARBA" id="ARBA00022989"/>
    </source>
</evidence>
<accession>A0A1L9S5V4</accession>
<evidence type="ECO:0000256" key="11">
    <source>
        <dbReference type="ARBA" id="ARBA00023157"/>
    </source>
</evidence>
<dbReference type="InterPro" id="IPR049326">
    <property type="entry name" value="Rhodopsin_dom_fungi"/>
</dbReference>
<feature type="transmembrane region" description="Helical" evidence="15">
    <location>
        <begin position="297"/>
        <end position="317"/>
    </location>
</feature>
<feature type="transmembrane region" description="Helical" evidence="15">
    <location>
        <begin position="102"/>
        <end position="125"/>
    </location>
</feature>